<gene>
    <name evidence="1" type="ORF">SH601_04075</name>
</gene>
<dbReference type="EMBL" id="JAWZSR010000002">
    <property type="protein sequence ID" value="MDX8045157.1"/>
    <property type="molecule type" value="Genomic_DNA"/>
</dbReference>
<name>A0ACC6M2I8_9BACI</name>
<sequence length="259" mass="29206">MSNKAFFIIVSGLITIGGVLAVMQFSPTTANAYVSKEEAEQKVSAKFSGEIESFELDESNNIYEVKMAGSDYQYKMEVDAETGDIVHIDKKQSNNNEQVTTVALSNDTQEHEAKSKDDAFISMEKAKNIATDMYPGVVTEMEMDEDDGRYYYEMELVTETGEVELAIHANTGEILYISVDEDDDKVKQANLAENKNEWLSAEEVRSIALEKYAGTIVEFDLEDEDERYIYEVEIRTDKGDVELEIDASTGDFLKVEYDD</sequence>
<dbReference type="Proteomes" id="UP001277972">
    <property type="component" value="Unassembled WGS sequence"/>
</dbReference>
<organism evidence="1 2">
    <name type="scientific">Gracilibacillus pellucidus</name>
    <dbReference type="NCBI Taxonomy" id="3095368"/>
    <lineage>
        <taxon>Bacteria</taxon>
        <taxon>Bacillati</taxon>
        <taxon>Bacillota</taxon>
        <taxon>Bacilli</taxon>
        <taxon>Bacillales</taxon>
        <taxon>Bacillaceae</taxon>
        <taxon>Gracilibacillus</taxon>
    </lineage>
</organism>
<reference evidence="1" key="1">
    <citation type="submission" date="2023-11" db="EMBL/GenBank/DDBJ databases">
        <title>Gracilibacillus pellucida a moderately halophilic bacterium isolated from saline soil in Xinjiang province.</title>
        <authorList>
            <person name="Zhang Z."/>
            <person name="Tan F."/>
            <person name="Wang Y."/>
            <person name="Xia M."/>
        </authorList>
    </citation>
    <scope>NUCLEOTIDE SEQUENCE</scope>
    <source>
        <strain evidence="1">S3-1-1</strain>
    </source>
</reference>
<proteinExistence type="predicted"/>
<keyword evidence="2" id="KW-1185">Reference proteome</keyword>
<evidence type="ECO:0000313" key="2">
    <source>
        <dbReference type="Proteomes" id="UP001277972"/>
    </source>
</evidence>
<evidence type="ECO:0000313" key="1">
    <source>
        <dbReference type="EMBL" id="MDX8045157.1"/>
    </source>
</evidence>
<accession>A0ACC6M2I8</accession>
<protein>
    <submittedName>
        <fullName evidence="1">PepSY domain-containing protein</fullName>
    </submittedName>
</protein>
<comment type="caution">
    <text evidence="1">The sequence shown here is derived from an EMBL/GenBank/DDBJ whole genome shotgun (WGS) entry which is preliminary data.</text>
</comment>